<dbReference type="OrthoDB" id="9793816at2"/>
<comment type="caution">
    <text evidence="3">The sequence shown here is derived from an EMBL/GenBank/DDBJ whole genome shotgun (WGS) entry which is preliminary data.</text>
</comment>
<dbReference type="AlphaFoldDB" id="A0A066UMJ9"/>
<keyword evidence="4" id="KW-1185">Reference proteome</keyword>
<gene>
    <name evidence="3" type="ORF">VFDL14_19505</name>
</gene>
<feature type="domain" description="Lipid/polyisoprenoid-binding YceI-like" evidence="2">
    <location>
        <begin position="24"/>
        <end position="191"/>
    </location>
</feature>
<dbReference type="Pfam" id="PF04264">
    <property type="entry name" value="YceI"/>
    <property type="match status" value="1"/>
</dbReference>
<evidence type="ECO:0000313" key="3">
    <source>
        <dbReference type="EMBL" id="KDN27097.1"/>
    </source>
</evidence>
<feature type="chain" id="PRO_5001631139" description="Lipid/polyisoprenoid-binding YceI-like domain-containing protein" evidence="1">
    <location>
        <begin position="22"/>
        <end position="193"/>
    </location>
</feature>
<organism evidence="3 4">
    <name type="scientific">Vibrio fortis</name>
    <dbReference type="NCBI Taxonomy" id="212667"/>
    <lineage>
        <taxon>Bacteria</taxon>
        <taxon>Pseudomonadati</taxon>
        <taxon>Pseudomonadota</taxon>
        <taxon>Gammaproteobacteria</taxon>
        <taxon>Vibrionales</taxon>
        <taxon>Vibrionaceae</taxon>
        <taxon>Vibrio</taxon>
    </lineage>
</organism>
<sequence length="193" mass="20979">MNKMITLLSLGLMTISFPLLASGHFQVNEQLSTVNFASIKKQYVVEPAVISGISGKIDDKGVLELTIPLNMLDTGVSIRNERLRAMFFDEEKFPSVKVTASVPEQLMGNEDLAMQKMLPATVELYGQSKELIFTVNIVKSGSHLMVSTAKPTVISGFDFGIPEESLSSVSNTVGNIALSPSVPVNFSLVLEKR</sequence>
<evidence type="ECO:0000313" key="4">
    <source>
        <dbReference type="Proteomes" id="UP000027219"/>
    </source>
</evidence>
<proteinExistence type="predicted"/>
<dbReference type="InterPro" id="IPR036761">
    <property type="entry name" value="TTHA0802/YceI-like_sf"/>
</dbReference>
<keyword evidence="1" id="KW-0732">Signal</keyword>
<feature type="signal peptide" evidence="1">
    <location>
        <begin position="1"/>
        <end position="21"/>
    </location>
</feature>
<dbReference type="STRING" id="212667.VFDL14_19505"/>
<accession>A0A066UMJ9</accession>
<evidence type="ECO:0000256" key="1">
    <source>
        <dbReference type="SAM" id="SignalP"/>
    </source>
</evidence>
<dbReference type="Proteomes" id="UP000027219">
    <property type="component" value="Unassembled WGS sequence"/>
</dbReference>
<protein>
    <recommendedName>
        <fullName evidence="2">Lipid/polyisoprenoid-binding YceI-like domain-containing protein</fullName>
    </recommendedName>
</protein>
<dbReference type="InterPro" id="IPR007372">
    <property type="entry name" value="Lipid/polyisoprenoid-bd_YceI"/>
</dbReference>
<evidence type="ECO:0000259" key="2">
    <source>
        <dbReference type="SMART" id="SM00867"/>
    </source>
</evidence>
<dbReference type="SUPFAM" id="SSF101874">
    <property type="entry name" value="YceI-like"/>
    <property type="match status" value="1"/>
</dbReference>
<name>A0A066UMJ9_9VIBR</name>
<reference evidence="3 4" key="1">
    <citation type="submission" date="2014-02" db="EMBL/GenBank/DDBJ databases">
        <title>Vibrio fortis Dalian14 Genome Sequencing.</title>
        <authorList>
            <person name="Wang Y."/>
            <person name="Song L."/>
            <person name="Liu G."/>
            <person name="Ding J."/>
        </authorList>
    </citation>
    <scope>NUCLEOTIDE SEQUENCE [LARGE SCALE GENOMIC DNA]</scope>
    <source>
        <strain evidence="3 4">Dalian14</strain>
    </source>
</reference>
<dbReference type="Gene3D" id="2.40.128.110">
    <property type="entry name" value="Lipid/polyisoprenoid-binding, YceI-like"/>
    <property type="match status" value="1"/>
</dbReference>
<dbReference type="RefSeq" id="WP_032552462.1">
    <property type="nucleotide sequence ID" value="NZ_JFFR01000027.1"/>
</dbReference>
<dbReference type="EMBL" id="JFFR01000027">
    <property type="protein sequence ID" value="KDN27097.1"/>
    <property type="molecule type" value="Genomic_DNA"/>
</dbReference>
<dbReference type="SMART" id="SM00867">
    <property type="entry name" value="YceI"/>
    <property type="match status" value="1"/>
</dbReference>